<evidence type="ECO:0000313" key="10">
    <source>
        <dbReference type="Proteomes" id="UP000578112"/>
    </source>
</evidence>
<comment type="similarity">
    <text evidence="7">Belongs to the binding-protein-dependent transport system permease family.</text>
</comment>
<feature type="transmembrane region" description="Helical" evidence="7">
    <location>
        <begin position="184"/>
        <end position="205"/>
    </location>
</feature>
<dbReference type="PANTHER" id="PTHR43386:SF1">
    <property type="entry name" value="D,D-DIPEPTIDE TRANSPORT SYSTEM PERMEASE PROTEIN DDPC-RELATED"/>
    <property type="match status" value="1"/>
</dbReference>
<dbReference type="AlphaFoldDB" id="A0A7W7MSV8"/>
<dbReference type="GO" id="GO:0005886">
    <property type="term" value="C:plasma membrane"/>
    <property type="evidence" value="ECO:0007669"/>
    <property type="project" value="UniProtKB-SubCell"/>
</dbReference>
<comment type="subcellular location">
    <subcellularLocation>
        <location evidence="1 7">Cell membrane</location>
        <topology evidence="1 7">Multi-pass membrane protein</topology>
    </subcellularLocation>
</comment>
<dbReference type="EMBL" id="JACHNH010000001">
    <property type="protein sequence ID" value="MBB4764974.1"/>
    <property type="molecule type" value="Genomic_DNA"/>
</dbReference>
<reference evidence="9 10" key="1">
    <citation type="submission" date="2020-08" db="EMBL/GenBank/DDBJ databases">
        <title>Sequencing the genomes of 1000 actinobacteria strains.</title>
        <authorList>
            <person name="Klenk H.-P."/>
        </authorList>
    </citation>
    <scope>NUCLEOTIDE SEQUENCE [LARGE SCALE GENOMIC DNA]</scope>
    <source>
        <strain evidence="9 10">DSM 43149</strain>
    </source>
</reference>
<keyword evidence="4 7" id="KW-0812">Transmembrane</keyword>
<gene>
    <name evidence="9" type="ORF">BJ971_005530</name>
</gene>
<dbReference type="CDD" id="cd06261">
    <property type="entry name" value="TM_PBP2"/>
    <property type="match status" value="1"/>
</dbReference>
<feature type="transmembrane region" description="Helical" evidence="7">
    <location>
        <begin position="75"/>
        <end position="99"/>
    </location>
</feature>
<organism evidence="9 10">
    <name type="scientific">Actinoplanes digitatis</name>
    <dbReference type="NCBI Taxonomy" id="1868"/>
    <lineage>
        <taxon>Bacteria</taxon>
        <taxon>Bacillati</taxon>
        <taxon>Actinomycetota</taxon>
        <taxon>Actinomycetes</taxon>
        <taxon>Micromonosporales</taxon>
        <taxon>Micromonosporaceae</taxon>
        <taxon>Actinoplanes</taxon>
    </lineage>
</organism>
<dbReference type="Pfam" id="PF00528">
    <property type="entry name" value="BPD_transp_1"/>
    <property type="match status" value="1"/>
</dbReference>
<evidence type="ECO:0000259" key="8">
    <source>
        <dbReference type="PROSITE" id="PS50928"/>
    </source>
</evidence>
<dbReference type="InterPro" id="IPR035906">
    <property type="entry name" value="MetI-like_sf"/>
</dbReference>
<accession>A0A7W7MSV8</accession>
<keyword evidence="5 7" id="KW-1133">Transmembrane helix</keyword>
<feature type="transmembrane region" description="Helical" evidence="7">
    <location>
        <begin position="7"/>
        <end position="30"/>
    </location>
</feature>
<evidence type="ECO:0000256" key="5">
    <source>
        <dbReference type="ARBA" id="ARBA00022989"/>
    </source>
</evidence>
<dbReference type="PROSITE" id="PS50928">
    <property type="entry name" value="ABC_TM1"/>
    <property type="match status" value="1"/>
</dbReference>
<dbReference type="Gene3D" id="1.10.3720.10">
    <property type="entry name" value="MetI-like"/>
    <property type="match status" value="1"/>
</dbReference>
<keyword evidence="6 7" id="KW-0472">Membrane</keyword>
<evidence type="ECO:0000256" key="1">
    <source>
        <dbReference type="ARBA" id="ARBA00004651"/>
    </source>
</evidence>
<keyword evidence="3" id="KW-1003">Cell membrane</keyword>
<keyword evidence="2 7" id="KW-0813">Transport</keyword>
<dbReference type="Proteomes" id="UP000578112">
    <property type="component" value="Unassembled WGS sequence"/>
</dbReference>
<evidence type="ECO:0000256" key="2">
    <source>
        <dbReference type="ARBA" id="ARBA00022448"/>
    </source>
</evidence>
<evidence type="ECO:0000256" key="6">
    <source>
        <dbReference type="ARBA" id="ARBA00023136"/>
    </source>
</evidence>
<sequence length="270" mass="27419">MSGARRSVRLLGPVTLGVLAVIAVVAPLLVPAREVSPLRQGGPALARPSWQYPLGTDEHGVSVLALIIRATPTSLFVGLVATAAAVALGVTVGVLGGYLPGWPAAVLNRLTTAFLVLPQVPFAVALGAVLAPGTTTVIVAVALTSWATVARPLQAGVAEATVQPHLERVRALGAGHLHQLRAHVVPAVLPLILASATLTVANAILAEATLAFLGIGDPAAISWGTMLRHAATAGAVTAGAWWYLLAPGAAVIAVVLACGWCAREIEARQP</sequence>
<evidence type="ECO:0000256" key="4">
    <source>
        <dbReference type="ARBA" id="ARBA00022692"/>
    </source>
</evidence>
<dbReference type="GO" id="GO:0055085">
    <property type="term" value="P:transmembrane transport"/>
    <property type="evidence" value="ECO:0007669"/>
    <property type="project" value="InterPro"/>
</dbReference>
<dbReference type="RefSeq" id="WP_203709280.1">
    <property type="nucleotide sequence ID" value="NZ_BOMK01000025.1"/>
</dbReference>
<feature type="transmembrane region" description="Helical" evidence="7">
    <location>
        <begin position="240"/>
        <end position="262"/>
    </location>
</feature>
<comment type="caution">
    <text evidence="9">The sequence shown here is derived from an EMBL/GenBank/DDBJ whole genome shotgun (WGS) entry which is preliminary data.</text>
</comment>
<feature type="transmembrane region" description="Helical" evidence="7">
    <location>
        <begin position="119"/>
        <end position="143"/>
    </location>
</feature>
<evidence type="ECO:0000313" key="9">
    <source>
        <dbReference type="EMBL" id="MBB4764974.1"/>
    </source>
</evidence>
<keyword evidence="10" id="KW-1185">Reference proteome</keyword>
<feature type="domain" description="ABC transmembrane type-1" evidence="8">
    <location>
        <begin position="71"/>
        <end position="262"/>
    </location>
</feature>
<evidence type="ECO:0000256" key="7">
    <source>
        <dbReference type="RuleBase" id="RU363032"/>
    </source>
</evidence>
<proteinExistence type="inferred from homology"/>
<name>A0A7W7MSV8_9ACTN</name>
<protein>
    <submittedName>
        <fullName evidence="9">Peptide/nickel transport system permease protein</fullName>
    </submittedName>
</protein>
<dbReference type="SUPFAM" id="SSF161098">
    <property type="entry name" value="MetI-like"/>
    <property type="match status" value="1"/>
</dbReference>
<dbReference type="InterPro" id="IPR050366">
    <property type="entry name" value="BP-dependent_transpt_permease"/>
</dbReference>
<dbReference type="PANTHER" id="PTHR43386">
    <property type="entry name" value="OLIGOPEPTIDE TRANSPORT SYSTEM PERMEASE PROTEIN APPC"/>
    <property type="match status" value="1"/>
</dbReference>
<dbReference type="InterPro" id="IPR000515">
    <property type="entry name" value="MetI-like"/>
</dbReference>
<evidence type="ECO:0000256" key="3">
    <source>
        <dbReference type="ARBA" id="ARBA00022475"/>
    </source>
</evidence>